<name>A0A830EHZ9_9EURY</name>
<evidence type="ECO:0000256" key="1">
    <source>
        <dbReference type="SAM" id="Phobius"/>
    </source>
</evidence>
<feature type="transmembrane region" description="Helical" evidence="1">
    <location>
        <begin position="166"/>
        <end position="184"/>
    </location>
</feature>
<proteinExistence type="predicted"/>
<gene>
    <name evidence="2" type="ORF">GCM10008995_15780</name>
</gene>
<evidence type="ECO:0000313" key="3">
    <source>
        <dbReference type="Proteomes" id="UP000653099"/>
    </source>
</evidence>
<feature type="transmembrane region" description="Helical" evidence="1">
    <location>
        <begin position="34"/>
        <end position="52"/>
    </location>
</feature>
<keyword evidence="1" id="KW-0812">Transmembrane</keyword>
<feature type="transmembrane region" description="Helical" evidence="1">
    <location>
        <begin position="127"/>
        <end position="146"/>
    </location>
</feature>
<reference evidence="2" key="1">
    <citation type="journal article" date="2014" name="Int. J. Syst. Evol. Microbiol.">
        <title>Complete genome sequence of Corynebacterium casei LMG S-19264T (=DSM 44701T), isolated from a smear-ripened cheese.</title>
        <authorList>
            <consortium name="US DOE Joint Genome Institute (JGI-PGF)"/>
            <person name="Walter F."/>
            <person name="Albersmeier A."/>
            <person name="Kalinowski J."/>
            <person name="Ruckert C."/>
        </authorList>
    </citation>
    <scope>NUCLEOTIDE SEQUENCE</scope>
    <source>
        <strain evidence="2">JCM 14359</strain>
    </source>
</reference>
<dbReference type="Proteomes" id="UP000653099">
    <property type="component" value="Unassembled WGS sequence"/>
</dbReference>
<sequence length="187" mass="19157">MVFCGFAPAYKIVLLTPPSTPLAATAGDLPTGEAAPFVVVCVACGVLAAVVMDFPMARQAEGFTPAYTAASVLTRSPPSSVAFRSAFVVHHIAGGAAGVLYALVYLLGVGTLPAVAAVGGVGAVPHLLATLVVSGFIYAFFAHLVLPRRGREIYEDRATAVRGQWLRAVVVFGVTVAAVVPAVTSVF</sequence>
<organism evidence="2 3">
    <name type="scientific">Halobellus salinus</name>
    <dbReference type="NCBI Taxonomy" id="931585"/>
    <lineage>
        <taxon>Archaea</taxon>
        <taxon>Methanobacteriati</taxon>
        <taxon>Methanobacteriota</taxon>
        <taxon>Stenosarchaea group</taxon>
        <taxon>Halobacteria</taxon>
        <taxon>Halobacteriales</taxon>
        <taxon>Haloferacaceae</taxon>
        <taxon>Halobellus</taxon>
    </lineage>
</organism>
<comment type="caution">
    <text evidence="2">The sequence shown here is derived from an EMBL/GenBank/DDBJ whole genome shotgun (WGS) entry which is preliminary data.</text>
</comment>
<dbReference type="EMBL" id="BMOC01000008">
    <property type="protein sequence ID" value="GGJ06713.1"/>
    <property type="molecule type" value="Genomic_DNA"/>
</dbReference>
<keyword evidence="1" id="KW-0472">Membrane</keyword>
<protein>
    <submittedName>
        <fullName evidence="2">Uncharacterized protein</fullName>
    </submittedName>
</protein>
<accession>A0A830EHZ9</accession>
<dbReference type="AlphaFoldDB" id="A0A830EHZ9"/>
<keyword evidence="3" id="KW-1185">Reference proteome</keyword>
<reference evidence="2" key="2">
    <citation type="submission" date="2020-09" db="EMBL/GenBank/DDBJ databases">
        <authorList>
            <person name="Sun Q."/>
            <person name="Ohkuma M."/>
        </authorList>
    </citation>
    <scope>NUCLEOTIDE SEQUENCE</scope>
    <source>
        <strain evidence="2">JCM 14359</strain>
    </source>
</reference>
<feature type="transmembrane region" description="Helical" evidence="1">
    <location>
        <begin position="85"/>
        <end position="107"/>
    </location>
</feature>
<keyword evidence="1" id="KW-1133">Transmembrane helix</keyword>
<evidence type="ECO:0000313" key="2">
    <source>
        <dbReference type="EMBL" id="GGJ06713.1"/>
    </source>
</evidence>